<evidence type="ECO:0000313" key="2">
    <source>
        <dbReference type="Proteomes" id="UP000187203"/>
    </source>
</evidence>
<dbReference type="Proteomes" id="UP000187203">
    <property type="component" value="Unassembled WGS sequence"/>
</dbReference>
<dbReference type="EMBL" id="AWUE01014793">
    <property type="protein sequence ID" value="OMP01277.1"/>
    <property type="molecule type" value="Genomic_DNA"/>
</dbReference>
<reference evidence="2" key="1">
    <citation type="submission" date="2013-09" db="EMBL/GenBank/DDBJ databases">
        <title>Corchorus olitorius genome sequencing.</title>
        <authorList>
            <person name="Alam M."/>
            <person name="Haque M.S."/>
            <person name="Islam M.S."/>
            <person name="Emdad E.M."/>
            <person name="Islam M.M."/>
            <person name="Ahmed B."/>
            <person name="Halim A."/>
            <person name="Hossen Q.M.M."/>
            <person name="Hossain M.Z."/>
            <person name="Ahmed R."/>
            <person name="Khan M.M."/>
            <person name="Islam R."/>
            <person name="Rashid M.M."/>
            <person name="Khan S.A."/>
            <person name="Rahman M.S."/>
            <person name="Alam M."/>
            <person name="Yahiya A.S."/>
            <person name="Khan M.S."/>
            <person name="Azam M.S."/>
            <person name="Haque T."/>
            <person name="Lashkar M.Z.H."/>
            <person name="Akhand A.I."/>
            <person name="Morshed G."/>
            <person name="Roy S."/>
            <person name="Uddin K.S."/>
            <person name="Rabeya T."/>
            <person name="Hossain A.S."/>
            <person name="Chowdhury A."/>
            <person name="Snigdha A.R."/>
            <person name="Mortoza M.S."/>
            <person name="Matin S.A."/>
            <person name="Hoque S.M.E."/>
            <person name="Islam M.K."/>
            <person name="Roy D.K."/>
            <person name="Haider R."/>
            <person name="Moosa M.M."/>
            <person name="Elias S.M."/>
            <person name="Hasan A.M."/>
            <person name="Jahan S."/>
            <person name="Shafiuddin M."/>
            <person name="Mahmood N."/>
            <person name="Shommy N.S."/>
        </authorList>
    </citation>
    <scope>NUCLEOTIDE SEQUENCE [LARGE SCALE GENOMIC DNA]</scope>
    <source>
        <strain evidence="2">cv. O-4</strain>
    </source>
</reference>
<keyword evidence="2" id="KW-1185">Reference proteome</keyword>
<comment type="caution">
    <text evidence="1">The sequence shown here is derived from an EMBL/GenBank/DDBJ whole genome shotgun (WGS) entry which is preliminary data.</text>
</comment>
<proteinExistence type="predicted"/>
<dbReference type="AlphaFoldDB" id="A0A1R3K2H0"/>
<organism evidence="1 2">
    <name type="scientific">Corchorus olitorius</name>
    <dbReference type="NCBI Taxonomy" id="93759"/>
    <lineage>
        <taxon>Eukaryota</taxon>
        <taxon>Viridiplantae</taxon>
        <taxon>Streptophyta</taxon>
        <taxon>Embryophyta</taxon>
        <taxon>Tracheophyta</taxon>
        <taxon>Spermatophyta</taxon>
        <taxon>Magnoliopsida</taxon>
        <taxon>eudicotyledons</taxon>
        <taxon>Gunneridae</taxon>
        <taxon>Pentapetalae</taxon>
        <taxon>rosids</taxon>
        <taxon>malvids</taxon>
        <taxon>Malvales</taxon>
        <taxon>Malvaceae</taxon>
        <taxon>Grewioideae</taxon>
        <taxon>Apeibeae</taxon>
        <taxon>Corchorus</taxon>
    </lineage>
</organism>
<evidence type="ECO:0000313" key="1">
    <source>
        <dbReference type="EMBL" id="OMP01277.1"/>
    </source>
</evidence>
<accession>A0A1R3K2H0</accession>
<sequence length="36" mass="3863">MAHAGSSKVVDFEFGVSFNLHMISSLPNSQGIIITQ</sequence>
<protein>
    <submittedName>
        <fullName evidence="1">Uncharacterized protein</fullName>
    </submittedName>
</protein>
<gene>
    <name evidence="1" type="ORF">COLO4_11990</name>
</gene>
<name>A0A1R3K2H0_9ROSI</name>